<dbReference type="InterPro" id="IPR053940">
    <property type="entry name" value="UTP25_NTPase-like"/>
</dbReference>
<dbReference type="Gene3D" id="3.40.50.300">
    <property type="entry name" value="P-loop containing nucleotide triphosphate hydrolases"/>
    <property type="match status" value="1"/>
</dbReference>
<evidence type="ECO:0000256" key="2">
    <source>
        <dbReference type="ARBA" id="ARBA00009223"/>
    </source>
</evidence>
<reference evidence="8" key="1">
    <citation type="submission" date="2025-08" db="UniProtKB">
        <authorList>
            <consortium name="RefSeq"/>
        </authorList>
    </citation>
    <scope>IDENTIFICATION</scope>
</reference>
<comment type="subcellular location">
    <subcellularLocation>
        <location evidence="1">Nucleus</location>
        <location evidence="1">Nucleolus</location>
    </subcellularLocation>
</comment>
<evidence type="ECO:0000256" key="3">
    <source>
        <dbReference type="ARBA" id="ARBA00023242"/>
    </source>
</evidence>
<dbReference type="Proteomes" id="UP000694872">
    <property type="component" value="Unplaced"/>
</dbReference>
<evidence type="ECO:0000259" key="7">
    <source>
        <dbReference type="Pfam" id="PF22916"/>
    </source>
</evidence>
<organism evidence="8">
    <name type="scientific">Papilio xuthus</name>
    <name type="common">Asian swallowtail butterfly</name>
    <dbReference type="NCBI Taxonomy" id="66420"/>
    <lineage>
        <taxon>Eukaryota</taxon>
        <taxon>Metazoa</taxon>
        <taxon>Ecdysozoa</taxon>
        <taxon>Arthropoda</taxon>
        <taxon>Hexapoda</taxon>
        <taxon>Insecta</taxon>
        <taxon>Pterygota</taxon>
        <taxon>Neoptera</taxon>
        <taxon>Endopterygota</taxon>
        <taxon>Lepidoptera</taxon>
        <taxon>Glossata</taxon>
        <taxon>Ditrysia</taxon>
        <taxon>Papilionoidea</taxon>
        <taxon>Papilionidae</taxon>
        <taxon>Papilioninae</taxon>
        <taxon>Papilio</taxon>
    </lineage>
</organism>
<dbReference type="KEGG" id="pxu:106120366"/>
<dbReference type="PANTHER" id="PTHR12933">
    <property type="entry name" value="ORF PROTEIN-RELATED"/>
    <property type="match status" value="1"/>
</dbReference>
<dbReference type="RefSeq" id="XP_013171145.1">
    <property type="nucleotide sequence ID" value="XM_013315691.1"/>
</dbReference>
<dbReference type="Pfam" id="PF06862">
    <property type="entry name" value="Utp25_C"/>
    <property type="match status" value="1"/>
</dbReference>
<dbReference type="GO" id="GO:0034511">
    <property type="term" value="F:U3 snoRNA binding"/>
    <property type="evidence" value="ECO:0007669"/>
    <property type="project" value="InterPro"/>
</dbReference>
<evidence type="ECO:0000256" key="5">
    <source>
        <dbReference type="ARBA" id="ARBA00032325"/>
    </source>
</evidence>
<evidence type="ECO:0000256" key="4">
    <source>
        <dbReference type="ARBA" id="ARBA00024421"/>
    </source>
</evidence>
<evidence type="ECO:0000313" key="8">
    <source>
        <dbReference type="RefSeq" id="XP_013171145.1"/>
    </source>
</evidence>
<sequence>MADDNEMETEIADDPFTKHFQYELSDELLVSLSSNSPSMENISKGWPVLGNLIITIPKPVTTVTAKVKPKISILEEKTYAPEGTVPNYTNHIDFNKLYIKSQIHGNIVSANKTNLIKRDLDLTDIFTPLQKELFSIMNNYQDLYYPERSFSNSDEIRYTYCLHVVNHMLKTRIKILHHNSKLARKSDMSDEYRDQGLVRPKVLIMVPFKDAAYRVVKTLIDILVPKESGQVVNKNRFEEDFTGGELLMPTKNPKPEDYELLFSGNTEDTFRLGMTLTKKTLKLYTDFYSSDILIASPLGLRMIVGAEGEEDRDYDFLASIEILIMDQADVFLMQNWDHLLHVLDHFHLQPKKTHDTDFSRVRSWAVNGWSKYYRQTLMFSSVSLPEIKSVINRKCQNYAGKVMLANPIEIGSIQQVILQVPQLFHRFNATSPMAAVESRFEYFVKEILPKQRDTLMSHTLIYVPSYFDFVRLRNYFKKEDIGFVQICEYSKDGKIARARDMFFHTEAHFLLYSERVHFFRRFRIKGIRHIIFYQPPTYPHFYSEMCNLMQESNQNKYGGSECNMTVTTLHCKYDAARVAATLGAARFARLAASDKAVHMFVTGD</sequence>
<protein>
    <recommendedName>
        <fullName evidence="4">U3 small nucleolar RNA-associated protein 25 homolog</fullName>
    </recommendedName>
    <alternativeName>
        <fullName evidence="5">UTP25 small subunit processor component</fullName>
    </alternativeName>
</protein>
<dbReference type="InterPro" id="IPR027417">
    <property type="entry name" value="P-loop_NTPase"/>
</dbReference>
<dbReference type="GO" id="GO:0032040">
    <property type="term" value="C:small-subunit processome"/>
    <property type="evidence" value="ECO:0007669"/>
    <property type="project" value="TreeGrafter"/>
</dbReference>
<feature type="domain" description="UTP25 C-terminal" evidence="6">
    <location>
        <begin position="412"/>
        <end position="600"/>
    </location>
</feature>
<evidence type="ECO:0000256" key="1">
    <source>
        <dbReference type="ARBA" id="ARBA00004604"/>
    </source>
</evidence>
<dbReference type="Pfam" id="PF22916">
    <property type="entry name" value="UTP25_NTPase-like"/>
    <property type="match status" value="1"/>
</dbReference>
<comment type="similarity">
    <text evidence="2">Belongs to the UTP25 family.</text>
</comment>
<name>A0AAJ6ZF78_PAPXU</name>
<accession>A0AAJ6ZF78</accession>
<dbReference type="InterPro" id="IPR053939">
    <property type="entry name" value="UTP25_C"/>
</dbReference>
<keyword evidence="3" id="KW-0539">Nucleus</keyword>
<evidence type="ECO:0000259" key="6">
    <source>
        <dbReference type="Pfam" id="PF06862"/>
    </source>
</evidence>
<dbReference type="GeneID" id="106120366"/>
<dbReference type="GO" id="GO:0000462">
    <property type="term" value="P:maturation of SSU-rRNA from tricistronic rRNA transcript (SSU-rRNA, 5.8S rRNA, LSU-rRNA)"/>
    <property type="evidence" value="ECO:0007669"/>
    <property type="project" value="TreeGrafter"/>
</dbReference>
<feature type="domain" description="UTP25 NTP hydrolase-like" evidence="7">
    <location>
        <begin position="140"/>
        <end position="402"/>
    </location>
</feature>
<gene>
    <name evidence="8" type="primary">LOC106120366</name>
</gene>
<dbReference type="InterPro" id="IPR010678">
    <property type="entry name" value="UTP25"/>
</dbReference>
<dbReference type="GO" id="GO:0019843">
    <property type="term" value="F:rRNA binding"/>
    <property type="evidence" value="ECO:0007669"/>
    <property type="project" value="TreeGrafter"/>
</dbReference>
<proteinExistence type="inferred from homology"/>
<dbReference type="PANTHER" id="PTHR12933:SF0">
    <property type="entry name" value="U3 SMALL NUCLEOLAR RNA-ASSOCIATED PROTEIN 25 HOMOLOG"/>
    <property type="match status" value="1"/>
</dbReference>
<dbReference type="AlphaFoldDB" id="A0AAJ6ZF78"/>